<comment type="caution">
    <text evidence="1">The sequence shown here is derived from an EMBL/GenBank/DDBJ whole genome shotgun (WGS) entry which is preliminary data.</text>
</comment>
<dbReference type="EMBL" id="BNAV01000003">
    <property type="protein sequence ID" value="GHF49947.1"/>
    <property type="molecule type" value="Genomic_DNA"/>
</dbReference>
<organism evidence="1 2">
    <name type="scientific">Amycolatopsis bartoniae</name>
    <dbReference type="NCBI Taxonomy" id="941986"/>
    <lineage>
        <taxon>Bacteria</taxon>
        <taxon>Bacillati</taxon>
        <taxon>Actinomycetota</taxon>
        <taxon>Actinomycetes</taxon>
        <taxon>Pseudonocardiales</taxon>
        <taxon>Pseudonocardiaceae</taxon>
        <taxon>Amycolatopsis</taxon>
    </lineage>
</organism>
<evidence type="ECO:0000313" key="2">
    <source>
        <dbReference type="Proteomes" id="UP000658656"/>
    </source>
</evidence>
<accession>A0A8H9MC02</accession>
<name>A0A8H9MC02_9PSEU</name>
<keyword evidence="2" id="KW-1185">Reference proteome</keyword>
<gene>
    <name evidence="1" type="ORF">GCM10017566_23760</name>
</gene>
<dbReference type="AlphaFoldDB" id="A0A8H9MC02"/>
<proteinExistence type="predicted"/>
<protein>
    <submittedName>
        <fullName evidence="1">Uncharacterized protein</fullName>
    </submittedName>
</protein>
<dbReference type="Proteomes" id="UP000658656">
    <property type="component" value="Unassembled WGS sequence"/>
</dbReference>
<reference evidence="1" key="1">
    <citation type="journal article" date="2014" name="Int. J. Syst. Evol. Microbiol.">
        <title>Complete genome sequence of Corynebacterium casei LMG S-19264T (=DSM 44701T), isolated from a smear-ripened cheese.</title>
        <authorList>
            <consortium name="US DOE Joint Genome Institute (JGI-PGF)"/>
            <person name="Walter F."/>
            <person name="Albersmeier A."/>
            <person name="Kalinowski J."/>
            <person name="Ruckert C."/>
        </authorList>
    </citation>
    <scope>NUCLEOTIDE SEQUENCE</scope>
    <source>
        <strain evidence="1">CGMCC 4.7679</strain>
    </source>
</reference>
<reference evidence="1" key="2">
    <citation type="submission" date="2020-09" db="EMBL/GenBank/DDBJ databases">
        <authorList>
            <person name="Sun Q."/>
            <person name="Zhou Y."/>
        </authorList>
    </citation>
    <scope>NUCLEOTIDE SEQUENCE</scope>
    <source>
        <strain evidence="1">CGMCC 4.7679</strain>
    </source>
</reference>
<sequence>MYGGTDGVADEGPAVVPARNLLCAGAASNLAPPARPRERRGWIAEAFALGAAVHLDAGA</sequence>
<evidence type="ECO:0000313" key="1">
    <source>
        <dbReference type="EMBL" id="GHF49947.1"/>
    </source>
</evidence>